<dbReference type="PANTHER" id="PTHR34857:SF2">
    <property type="entry name" value="SLL0384 PROTEIN"/>
    <property type="match status" value="1"/>
</dbReference>
<keyword evidence="8" id="KW-1185">Reference proteome</keyword>
<evidence type="ECO:0000313" key="8">
    <source>
        <dbReference type="Proteomes" id="UP000184010"/>
    </source>
</evidence>
<evidence type="ECO:0000256" key="1">
    <source>
        <dbReference type="ARBA" id="ARBA00004141"/>
    </source>
</evidence>
<dbReference type="STRING" id="1121395.SAMN02745215_02088"/>
<evidence type="ECO:0000256" key="6">
    <source>
        <dbReference type="SAM" id="Phobius"/>
    </source>
</evidence>
<accession>A0A1M7TIK2</accession>
<dbReference type="InterPro" id="IPR003339">
    <property type="entry name" value="ABC/ECF_trnsptr_transmembrane"/>
</dbReference>
<sequence>MNLRSKYRIDNSPVRFSGTVATESVYMAASSNPAAQASSGLSLDPRAKLLILVLINITVFFHTGLYTEMFCIALICTALLYHKRYTGCAKAIAAYGALLLLVTVSTNFHNTLVAMLAVVFILARKMLPIALVASLLVSSTRVGEMIAALQKARVPRNIIVPMAVTLRFFPTIREEFAGVLDAMKVRGIRFSLLNILRHPLLFLEYILVPMMLRLSVVADELSAAAVTRGIDSDLPRTSYHQVRWSTADTIFSVLFLVLAAIALSGGLEVLL</sequence>
<feature type="transmembrane region" description="Helical" evidence="6">
    <location>
        <begin position="250"/>
        <end position="270"/>
    </location>
</feature>
<name>A0A1M7TIK2_9FIRM</name>
<dbReference type="GO" id="GO:0005886">
    <property type="term" value="C:plasma membrane"/>
    <property type="evidence" value="ECO:0007669"/>
    <property type="project" value="UniProtKB-ARBA"/>
</dbReference>
<evidence type="ECO:0000256" key="4">
    <source>
        <dbReference type="ARBA" id="ARBA00022989"/>
    </source>
</evidence>
<dbReference type="AlphaFoldDB" id="A0A1M7TIK2"/>
<gene>
    <name evidence="7" type="ORF">SAMN02745215_02088</name>
</gene>
<dbReference type="CDD" id="cd16914">
    <property type="entry name" value="EcfT"/>
    <property type="match status" value="1"/>
</dbReference>
<dbReference type="Proteomes" id="UP000184010">
    <property type="component" value="Unassembled WGS sequence"/>
</dbReference>
<dbReference type="EMBL" id="FRDN01000006">
    <property type="protein sequence ID" value="SHN70511.1"/>
    <property type="molecule type" value="Genomic_DNA"/>
</dbReference>
<comment type="subcellular location">
    <subcellularLocation>
        <location evidence="1">Membrane</location>
        <topology evidence="1">Multi-pass membrane protein</topology>
    </subcellularLocation>
</comment>
<dbReference type="Pfam" id="PF02361">
    <property type="entry name" value="CbiQ"/>
    <property type="match status" value="1"/>
</dbReference>
<proteinExistence type="predicted"/>
<evidence type="ECO:0000256" key="2">
    <source>
        <dbReference type="ARBA" id="ARBA00022475"/>
    </source>
</evidence>
<dbReference type="RefSeq" id="WP_084078548.1">
    <property type="nucleotide sequence ID" value="NZ_FRDN01000006.1"/>
</dbReference>
<keyword evidence="3 6" id="KW-0812">Transmembrane</keyword>
<feature type="transmembrane region" description="Helical" evidence="6">
    <location>
        <begin position="49"/>
        <end position="81"/>
    </location>
</feature>
<keyword evidence="4 6" id="KW-1133">Transmembrane helix</keyword>
<keyword evidence="2" id="KW-1003">Cell membrane</keyword>
<feature type="transmembrane region" description="Helical" evidence="6">
    <location>
        <begin position="93"/>
        <end position="123"/>
    </location>
</feature>
<protein>
    <submittedName>
        <fullName evidence="7">Energy-coupling factor transport system permease protein</fullName>
    </submittedName>
</protein>
<evidence type="ECO:0000256" key="3">
    <source>
        <dbReference type="ARBA" id="ARBA00022692"/>
    </source>
</evidence>
<evidence type="ECO:0000256" key="5">
    <source>
        <dbReference type="ARBA" id="ARBA00023136"/>
    </source>
</evidence>
<organism evidence="7 8">
    <name type="scientific">Desulfitobacterium chlororespirans DSM 11544</name>
    <dbReference type="NCBI Taxonomy" id="1121395"/>
    <lineage>
        <taxon>Bacteria</taxon>
        <taxon>Bacillati</taxon>
        <taxon>Bacillota</taxon>
        <taxon>Clostridia</taxon>
        <taxon>Eubacteriales</taxon>
        <taxon>Desulfitobacteriaceae</taxon>
        <taxon>Desulfitobacterium</taxon>
    </lineage>
</organism>
<evidence type="ECO:0000313" key="7">
    <source>
        <dbReference type="EMBL" id="SHN70511.1"/>
    </source>
</evidence>
<dbReference type="PANTHER" id="PTHR34857">
    <property type="entry name" value="SLL0384 PROTEIN"/>
    <property type="match status" value="1"/>
</dbReference>
<keyword evidence="5 6" id="KW-0472">Membrane</keyword>
<reference evidence="8" key="1">
    <citation type="submission" date="2016-12" db="EMBL/GenBank/DDBJ databases">
        <authorList>
            <person name="Varghese N."/>
            <person name="Submissions S."/>
        </authorList>
    </citation>
    <scope>NUCLEOTIDE SEQUENCE [LARGE SCALE GENOMIC DNA]</scope>
    <source>
        <strain evidence="8">DSM 11544</strain>
    </source>
</reference>
<dbReference type="InterPro" id="IPR051611">
    <property type="entry name" value="ECF_transporter_component"/>
</dbReference>